<comment type="caution">
    <text evidence="2">The sequence shown here is derived from an EMBL/GenBank/DDBJ whole genome shotgun (WGS) entry which is preliminary data.</text>
</comment>
<evidence type="ECO:0000313" key="3">
    <source>
        <dbReference type="Proteomes" id="UP000664628"/>
    </source>
</evidence>
<proteinExistence type="predicted"/>
<gene>
    <name evidence="2" type="ORF">J2I46_00335</name>
</gene>
<dbReference type="EMBL" id="JAFMYW010000001">
    <property type="protein sequence ID" value="MBO0947010.1"/>
    <property type="molecule type" value="Genomic_DNA"/>
</dbReference>
<dbReference type="Proteomes" id="UP000664628">
    <property type="component" value="Unassembled WGS sequence"/>
</dbReference>
<dbReference type="RefSeq" id="WP_207326937.1">
    <property type="nucleotide sequence ID" value="NZ_JAFMYW010000001.1"/>
</dbReference>
<name>A0ABS3JAJ8_9BACT</name>
<evidence type="ECO:0000313" key="2">
    <source>
        <dbReference type="EMBL" id="MBO0947010.1"/>
    </source>
</evidence>
<evidence type="ECO:0000256" key="1">
    <source>
        <dbReference type="SAM" id="MobiDB-lite"/>
    </source>
</evidence>
<accession>A0ABS3JAJ8</accession>
<organism evidence="2 3">
    <name type="scientific">Fibrella forsythiae</name>
    <dbReference type="NCBI Taxonomy" id="2817061"/>
    <lineage>
        <taxon>Bacteria</taxon>
        <taxon>Pseudomonadati</taxon>
        <taxon>Bacteroidota</taxon>
        <taxon>Cytophagia</taxon>
        <taxon>Cytophagales</taxon>
        <taxon>Spirosomataceae</taxon>
        <taxon>Fibrella</taxon>
    </lineage>
</organism>
<sequence>MAKKRATAAQKKAQSRMKSAVVKAKKIRKASPNVAWQTALKRAWKTV</sequence>
<keyword evidence="3" id="KW-1185">Reference proteome</keyword>
<protein>
    <submittedName>
        <fullName evidence="2">Uncharacterized protein</fullName>
    </submittedName>
</protein>
<feature type="region of interest" description="Disordered" evidence="1">
    <location>
        <begin position="1"/>
        <end position="28"/>
    </location>
</feature>
<reference evidence="2 3" key="1">
    <citation type="submission" date="2021-03" db="EMBL/GenBank/DDBJ databases">
        <title>Fibrella sp. HMF5405 genome sequencing and assembly.</title>
        <authorList>
            <person name="Kang H."/>
            <person name="Kim H."/>
            <person name="Bae S."/>
            <person name="Joh K."/>
        </authorList>
    </citation>
    <scope>NUCLEOTIDE SEQUENCE [LARGE SCALE GENOMIC DNA]</scope>
    <source>
        <strain evidence="2 3">HMF5405</strain>
    </source>
</reference>